<dbReference type="AlphaFoldDB" id="A0A0R3RSP4"/>
<organism evidence="1 2">
    <name type="scientific">Elaeophora elaphi</name>
    <dbReference type="NCBI Taxonomy" id="1147741"/>
    <lineage>
        <taxon>Eukaryota</taxon>
        <taxon>Metazoa</taxon>
        <taxon>Ecdysozoa</taxon>
        <taxon>Nematoda</taxon>
        <taxon>Chromadorea</taxon>
        <taxon>Rhabditida</taxon>
        <taxon>Spirurina</taxon>
        <taxon>Spiruromorpha</taxon>
        <taxon>Filarioidea</taxon>
        <taxon>Onchocercidae</taxon>
        <taxon>Elaeophora</taxon>
    </lineage>
</organism>
<name>A0A0R3RSP4_9BILA</name>
<reference evidence="2" key="1">
    <citation type="submission" date="2017-02" db="UniProtKB">
        <authorList>
            <consortium name="WormBaseParasite"/>
        </authorList>
    </citation>
    <scope>IDENTIFICATION</scope>
</reference>
<proteinExistence type="predicted"/>
<sequence>MPNISQDDQREFSPTRNVPLWHCAVGKFVVYSTEYRTPSVELDRLKREDLPRRTQYCIADFWINFKKGETESIILDAKADTENSCNSAEGVFCQLVGPECLNDLLYVSQIQAQYRCCCNRGNLCNHWGNSNPSKSKYQIGLKPGHLQNVEFRCQIRAIAYLTQIFMRGTNNDLSQICWRSFDFHFEQEILMISEVSYQPAMTYRVARKEFPDQRIVCEILNAFPLRPQNCHRNDYIHQPITYQFFKCECEQQKTYLDILMDLFFSYQKRFITCDEDMPNYFKKFKDVLPRPTCFESFSETGPLMIDLYSTRRNIDFAGILIRKMVTNSTPVCVTSVKIGRESISFGIHALRPAQTINEIKNSKRYLILRRRQTNIFIQRCQSNTTKSCNDFKNLVEHLLPTAVHLYAQAREPSGYSTCYVTDDLQRITCKTNFGCFDFHSFDGDRQRGCIDEIPRLVKERPELAVLNYCKHAKLWQSRSYICSGIRNITYSRANTHHGLLCCCKRICPLR</sequence>
<protein>
    <submittedName>
        <fullName evidence="2">Uncharacterized protein</fullName>
    </submittedName>
</protein>
<evidence type="ECO:0000313" key="1">
    <source>
        <dbReference type="Proteomes" id="UP000050640"/>
    </source>
</evidence>
<dbReference type="WBParaSite" id="EEL_0000488001-mRNA-1">
    <property type="protein sequence ID" value="EEL_0000488001-mRNA-1"/>
    <property type="gene ID" value="EEL_0000488001"/>
</dbReference>
<keyword evidence="1" id="KW-1185">Reference proteome</keyword>
<accession>A0A0R3RSP4</accession>
<dbReference type="Proteomes" id="UP000050640">
    <property type="component" value="Unplaced"/>
</dbReference>
<evidence type="ECO:0000313" key="2">
    <source>
        <dbReference type="WBParaSite" id="EEL_0000488001-mRNA-1"/>
    </source>
</evidence>